<protein>
    <submittedName>
        <fullName evidence="2">Uncharacterized protein</fullName>
    </submittedName>
</protein>
<proteinExistence type="predicted"/>
<dbReference type="KEGG" id="lrs:PX52LOC_06572"/>
<accession>A0A5C1ARL2</accession>
<dbReference type="EMBL" id="CP042425">
    <property type="protein sequence ID" value="QEL19498.1"/>
    <property type="molecule type" value="Genomic_DNA"/>
</dbReference>
<evidence type="ECO:0000256" key="1">
    <source>
        <dbReference type="SAM" id="MobiDB-lite"/>
    </source>
</evidence>
<sequence length="69" mass="7356">MPQKPFDPLARIPSPGVIRQKLTETRTLAERLQILLETSERIAAADGSGYTAESVRSTSSQQGGVTGAD</sequence>
<evidence type="ECO:0000313" key="3">
    <source>
        <dbReference type="Proteomes" id="UP000324974"/>
    </source>
</evidence>
<dbReference type="AlphaFoldDB" id="A0A5C1ARL2"/>
<dbReference type="Proteomes" id="UP000324974">
    <property type="component" value="Chromosome"/>
</dbReference>
<name>A0A5C1ARL2_9BACT</name>
<evidence type="ECO:0000313" key="2">
    <source>
        <dbReference type="EMBL" id="QEL19498.1"/>
    </source>
</evidence>
<keyword evidence="3" id="KW-1185">Reference proteome</keyword>
<feature type="region of interest" description="Disordered" evidence="1">
    <location>
        <begin position="45"/>
        <end position="69"/>
    </location>
</feature>
<feature type="compositionally biased region" description="Polar residues" evidence="1">
    <location>
        <begin position="54"/>
        <end position="63"/>
    </location>
</feature>
<organism evidence="2 3">
    <name type="scientific">Limnoglobus roseus</name>
    <dbReference type="NCBI Taxonomy" id="2598579"/>
    <lineage>
        <taxon>Bacteria</taxon>
        <taxon>Pseudomonadati</taxon>
        <taxon>Planctomycetota</taxon>
        <taxon>Planctomycetia</taxon>
        <taxon>Gemmatales</taxon>
        <taxon>Gemmataceae</taxon>
        <taxon>Limnoglobus</taxon>
    </lineage>
</organism>
<dbReference type="RefSeq" id="WP_149113880.1">
    <property type="nucleotide sequence ID" value="NZ_CP042425.1"/>
</dbReference>
<reference evidence="3" key="1">
    <citation type="submission" date="2019-08" db="EMBL/GenBank/DDBJ databases">
        <title>Limnoglobus roseus gen. nov., sp. nov., a novel freshwater planctomycete with a giant genome from the family Gemmataceae.</title>
        <authorList>
            <person name="Kulichevskaya I.S."/>
            <person name="Naumoff D.G."/>
            <person name="Miroshnikov K."/>
            <person name="Ivanova A."/>
            <person name="Philippov D.A."/>
            <person name="Hakobyan A."/>
            <person name="Rijpstra I.C."/>
            <person name="Sinninghe Damste J.S."/>
            <person name="Liesack W."/>
            <person name="Dedysh S.N."/>
        </authorList>
    </citation>
    <scope>NUCLEOTIDE SEQUENCE [LARGE SCALE GENOMIC DNA]</scope>
    <source>
        <strain evidence="3">PX52</strain>
    </source>
</reference>
<gene>
    <name evidence="2" type="ORF">PX52LOC_06572</name>
</gene>